<dbReference type="AlphaFoldDB" id="A0A9W6HGF3"/>
<protein>
    <submittedName>
        <fullName evidence="2">Uncharacterized protein</fullName>
    </submittedName>
</protein>
<comment type="caution">
    <text evidence="2">The sequence shown here is derived from an EMBL/GenBank/DDBJ whole genome shotgun (WGS) entry which is preliminary data.</text>
</comment>
<reference evidence="2" key="2">
    <citation type="submission" date="2023-01" db="EMBL/GenBank/DDBJ databases">
        <authorList>
            <person name="Sun Q."/>
            <person name="Evtushenko L."/>
        </authorList>
    </citation>
    <scope>NUCLEOTIDE SEQUENCE</scope>
    <source>
        <strain evidence="2">VKM Ac-1447</strain>
    </source>
</reference>
<dbReference type="RefSeq" id="WP_378712639.1">
    <property type="nucleotide sequence ID" value="NZ_JBHMBJ010000012.1"/>
</dbReference>
<accession>A0A9W6HGF3</accession>
<feature type="transmembrane region" description="Helical" evidence="1">
    <location>
        <begin position="224"/>
        <end position="244"/>
    </location>
</feature>
<keyword evidence="1" id="KW-1133">Transmembrane helix</keyword>
<proteinExistence type="predicted"/>
<evidence type="ECO:0000256" key="1">
    <source>
        <dbReference type="SAM" id="Phobius"/>
    </source>
</evidence>
<keyword evidence="1" id="KW-0812">Transmembrane</keyword>
<keyword evidence="1" id="KW-0472">Membrane</keyword>
<sequence length="303" mass="33659">MAAPTMTEWYLFGSRFAETVTFAVAGAAVGLLPWFLDKRKLHVEDYELWIDVLSASMKSPSAGSELAPLEYSVNGTPVRDPHRVELCMWVTGKRDFTPERFNQRAFAIDLGVPIVSELEEPVKHELAETKISLTEQGLIVRPSIMRRQAAVRWMLVTDGKPTVSWNRPFHDVTIASWFESWAQPAPSRVWKKVAGIFLLPLAIILPLSMGLLAGPLGIPLGPGALVASIGGVTSLVVGMKLLVASDSPGRRLARVRSELRRRVPGSLVWERYEHTGDVLADPRVPYRRRVKAAAYPDEQMPQT</sequence>
<feature type="transmembrane region" description="Helical" evidence="1">
    <location>
        <begin position="16"/>
        <end position="36"/>
    </location>
</feature>
<feature type="transmembrane region" description="Helical" evidence="1">
    <location>
        <begin position="196"/>
        <end position="218"/>
    </location>
</feature>
<reference evidence="2" key="1">
    <citation type="journal article" date="2014" name="Int. J. Syst. Evol. Microbiol.">
        <title>Complete genome sequence of Corynebacterium casei LMG S-19264T (=DSM 44701T), isolated from a smear-ripened cheese.</title>
        <authorList>
            <consortium name="US DOE Joint Genome Institute (JGI-PGF)"/>
            <person name="Walter F."/>
            <person name="Albersmeier A."/>
            <person name="Kalinowski J."/>
            <person name="Ruckert C."/>
        </authorList>
    </citation>
    <scope>NUCLEOTIDE SEQUENCE</scope>
    <source>
        <strain evidence="2">VKM Ac-1447</strain>
    </source>
</reference>
<keyword evidence="3" id="KW-1185">Reference proteome</keyword>
<name>A0A9W6HGF3_9MICO</name>
<organism evidence="2 3">
    <name type="scientific">Microbacterium imperiale</name>
    <dbReference type="NCBI Taxonomy" id="33884"/>
    <lineage>
        <taxon>Bacteria</taxon>
        <taxon>Bacillati</taxon>
        <taxon>Actinomycetota</taxon>
        <taxon>Actinomycetes</taxon>
        <taxon>Micrococcales</taxon>
        <taxon>Microbacteriaceae</taxon>
        <taxon>Microbacterium</taxon>
    </lineage>
</organism>
<dbReference type="Proteomes" id="UP001142317">
    <property type="component" value="Unassembled WGS sequence"/>
</dbReference>
<evidence type="ECO:0000313" key="3">
    <source>
        <dbReference type="Proteomes" id="UP001142317"/>
    </source>
</evidence>
<gene>
    <name evidence="2" type="ORF">GCM10017586_12820</name>
</gene>
<dbReference type="EMBL" id="BSEO01000004">
    <property type="protein sequence ID" value="GLJ79600.1"/>
    <property type="molecule type" value="Genomic_DNA"/>
</dbReference>
<evidence type="ECO:0000313" key="2">
    <source>
        <dbReference type="EMBL" id="GLJ79600.1"/>
    </source>
</evidence>